<dbReference type="InterPro" id="IPR001519">
    <property type="entry name" value="Ferritin"/>
</dbReference>
<feature type="binding site" evidence="8">
    <location>
        <position position="127"/>
    </location>
    <ligand>
        <name>Fe cation</name>
        <dbReference type="ChEBI" id="CHEBI:24875"/>
        <label>1</label>
    </ligand>
</feature>
<dbReference type="RefSeq" id="WP_066616360.1">
    <property type="nucleotide sequence ID" value="NZ_FQXL01000034.1"/>
</dbReference>
<feature type="binding site" evidence="8">
    <location>
        <position position="17"/>
    </location>
    <ligand>
        <name>Fe cation</name>
        <dbReference type="ChEBI" id="CHEBI:24875"/>
        <label>1</label>
    </ligand>
</feature>
<accession>A0A161X0T2</accession>
<organism evidence="11 12">
    <name type="scientific">Clostridium magnum DSM 2767</name>
    <dbReference type="NCBI Taxonomy" id="1121326"/>
    <lineage>
        <taxon>Bacteria</taxon>
        <taxon>Bacillati</taxon>
        <taxon>Bacillota</taxon>
        <taxon>Clostridia</taxon>
        <taxon>Eubacteriales</taxon>
        <taxon>Clostridiaceae</taxon>
        <taxon>Clostridium</taxon>
    </lineage>
</organism>
<dbReference type="Gene3D" id="1.20.1260.10">
    <property type="match status" value="1"/>
</dbReference>
<name>A0A161X0T2_9CLOT</name>
<evidence type="ECO:0000256" key="8">
    <source>
        <dbReference type="PIRSR" id="PIRSR601519-1"/>
    </source>
</evidence>
<dbReference type="AlphaFoldDB" id="A0A161X0T2"/>
<evidence type="ECO:0000313" key="11">
    <source>
        <dbReference type="EMBL" id="KZL93068.1"/>
    </source>
</evidence>
<feature type="domain" description="Ferritin-like diiron" evidence="10">
    <location>
        <begin position="1"/>
        <end position="145"/>
    </location>
</feature>
<evidence type="ECO:0000256" key="3">
    <source>
        <dbReference type="ARBA" id="ARBA00022434"/>
    </source>
</evidence>
<evidence type="ECO:0000313" key="12">
    <source>
        <dbReference type="Proteomes" id="UP000076603"/>
    </source>
</evidence>
<dbReference type="InterPro" id="IPR012347">
    <property type="entry name" value="Ferritin-like"/>
</dbReference>
<dbReference type="OrthoDB" id="9801481at2"/>
<keyword evidence="3 9" id="KW-0409">Iron storage</keyword>
<keyword evidence="6 8" id="KW-0408">Iron</keyword>
<dbReference type="GO" id="GO:0042802">
    <property type="term" value="F:identical protein binding"/>
    <property type="evidence" value="ECO:0007669"/>
    <property type="project" value="UniProtKB-ARBA"/>
</dbReference>
<dbReference type="EC" id="1.16.3.2" evidence="9"/>
<evidence type="ECO:0000256" key="4">
    <source>
        <dbReference type="ARBA" id="ARBA00022723"/>
    </source>
</evidence>
<comment type="catalytic activity">
    <reaction evidence="7 9">
        <text>4 Fe(2+) + O2 + 6 H2O = 4 iron(III) oxide-hydroxide + 12 H(+)</text>
        <dbReference type="Rhea" id="RHEA:11972"/>
        <dbReference type="ChEBI" id="CHEBI:15377"/>
        <dbReference type="ChEBI" id="CHEBI:15378"/>
        <dbReference type="ChEBI" id="CHEBI:15379"/>
        <dbReference type="ChEBI" id="CHEBI:29033"/>
        <dbReference type="ChEBI" id="CHEBI:78619"/>
        <dbReference type="EC" id="1.16.3.2"/>
    </reaction>
</comment>
<dbReference type="SUPFAM" id="SSF47240">
    <property type="entry name" value="Ferritin-like"/>
    <property type="match status" value="1"/>
</dbReference>
<evidence type="ECO:0000256" key="5">
    <source>
        <dbReference type="ARBA" id="ARBA00023002"/>
    </source>
</evidence>
<evidence type="ECO:0000256" key="6">
    <source>
        <dbReference type="ARBA" id="ARBA00023004"/>
    </source>
</evidence>
<dbReference type="PANTHER" id="PTHR11431:SF127">
    <property type="entry name" value="BACTERIAL NON-HEME FERRITIN"/>
    <property type="match status" value="1"/>
</dbReference>
<keyword evidence="4 8" id="KW-0479">Metal-binding</keyword>
<dbReference type="PATRIC" id="fig|1121326.3.peg.59"/>
<evidence type="ECO:0000259" key="10">
    <source>
        <dbReference type="PROSITE" id="PS50905"/>
    </source>
</evidence>
<dbReference type="InterPro" id="IPR009040">
    <property type="entry name" value="Ferritin-like_diiron"/>
</dbReference>
<comment type="function">
    <text evidence="1 9">Iron-storage protein.</text>
</comment>
<dbReference type="GO" id="GO:0004322">
    <property type="term" value="F:ferroxidase activity"/>
    <property type="evidence" value="ECO:0007669"/>
    <property type="project" value="TreeGrafter"/>
</dbReference>
<dbReference type="InterPro" id="IPR041719">
    <property type="entry name" value="Ferritin_prok"/>
</dbReference>
<keyword evidence="5 11" id="KW-0560">Oxidoreductase</keyword>
<sequence>MLSEQLMTAINDQINYEFYSANAYIAMQAYCASNDLEGFANFFKVQSQEENFHAEKFFNYLNQMGGRVTISALPEPKNNFESILDVFKEGLAHEKSVTQRVYNLMDIATDQREHATISLLKWFIDEQVEEENTFNGIIKRLERIGDDSAAIYMLDSELMTRSFTPPTTV</sequence>
<feature type="binding site" evidence="8">
    <location>
        <position position="94"/>
    </location>
    <ligand>
        <name>Fe cation</name>
        <dbReference type="ChEBI" id="CHEBI:24875"/>
        <label>1</label>
    </ligand>
</feature>
<dbReference type="InterPro" id="IPR008331">
    <property type="entry name" value="Ferritin_DPS_dom"/>
</dbReference>
<comment type="similarity">
    <text evidence="2 9">Belongs to the ferritin family. Prokaryotic subfamily.</text>
</comment>
<dbReference type="GO" id="GO:0008199">
    <property type="term" value="F:ferric iron binding"/>
    <property type="evidence" value="ECO:0007669"/>
    <property type="project" value="InterPro"/>
</dbReference>
<dbReference type="EMBL" id="LWAE01000001">
    <property type="protein sequence ID" value="KZL93068.1"/>
    <property type="molecule type" value="Genomic_DNA"/>
</dbReference>
<dbReference type="STRING" id="1121326.CLMAG_00720"/>
<reference evidence="11 12" key="1">
    <citation type="submission" date="2016-04" db="EMBL/GenBank/DDBJ databases">
        <title>Genome sequence of Clostridium magnum DSM 2767.</title>
        <authorList>
            <person name="Poehlein A."/>
            <person name="Uhlig R."/>
            <person name="Fischer R."/>
            <person name="Bahl H."/>
            <person name="Daniel R."/>
        </authorList>
    </citation>
    <scope>NUCLEOTIDE SEQUENCE [LARGE SCALE GENOMIC DNA]</scope>
    <source>
        <strain evidence="11 12">DSM 2767</strain>
    </source>
</reference>
<dbReference type="PANTHER" id="PTHR11431">
    <property type="entry name" value="FERRITIN"/>
    <property type="match status" value="1"/>
</dbReference>
<dbReference type="InterPro" id="IPR009078">
    <property type="entry name" value="Ferritin-like_SF"/>
</dbReference>
<dbReference type="GO" id="GO:0006879">
    <property type="term" value="P:intracellular iron ion homeostasis"/>
    <property type="evidence" value="ECO:0007669"/>
    <property type="project" value="UniProtKB-KW"/>
</dbReference>
<dbReference type="GO" id="GO:0006826">
    <property type="term" value="P:iron ion transport"/>
    <property type="evidence" value="ECO:0007669"/>
    <property type="project" value="InterPro"/>
</dbReference>
<evidence type="ECO:0000256" key="9">
    <source>
        <dbReference type="RuleBase" id="RU361145"/>
    </source>
</evidence>
<dbReference type="PROSITE" id="PS50905">
    <property type="entry name" value="FERRITIN_LIKE"/>
    <property type="match status" value="1"/>
</dbReference>
<feature type="binding site" evidence="8">
    <location>
        <position position="50"/>
    </location>
    <ligand>
        <name>Fe cation</name>
        <dbReference type="ChEBI" id="CHEBI:24875"/>
        <label>1</label>
    </ligand>
</feature>
<proteinExistence type="inferred from homology"/>
<dbReference type="GO" id="GO:0005829">
    <property type="term" value="C:cytosol"/>
    <property type="evidence" value="ECO:0007669"/>
    <property type="project" value="TreeGrafter"/>
</dbReference>
<comment type="caution">
    <text evidence="11">The sequence shown here is derived from an EMBL/GenBank/DDBJ whole genome shotgun (WGS) entry which is preliminary data.</text>
</comment>
<comment type="subcellular location">
    <subcellularLocation>
        <location evidence="9">Cytoplasm</location>
    </subcellularLocation>
</comment>
<keyword evidence="12" id="KW-1185">Reference proteome</keyword>
<gene>
    <name evidence="11" type="primary">ftnA</name>
    <name evidence="11" type="ORF">CLMAG_00720</name>
</gene>
<feature type="binding site" evidence="8">
    <location>
        <position position="53"/>
    </location>
    <ligand>
        <name>Fe cation</name>
        <dbReference type="ChEBI" id="CHEBI:24875"/>
        <label>1</label>
    </ligand>
</feature>
<protein>
    <recommendedName>
        <fullName evidence="9">Ferritin</fullName>
        <ecNumber evidence="9">1.16.3.2</ecNumber>
    </recommendedName>
</protein>
<evidence type="ECO:0000256" key="7">
    <source>
        <dbReference type="ARBA" id="ARBA00048035"/>
    </source>
</evidence>
<keyword evidence="9" id="KW-0963">Cytoplasm</keyword>
<dbReference type="Proteomes" id="UP000076603">
    <property type="component" value="Unassembled WGS sequence"/>
</dbReference>
<evidence type="ECO:0000256" key="1">
    <source>
        <dbReference type="ARBA" id="ARBA00002485"/>
    </source>
</evidence>
<evidence type="ECO:0000256" key="2">
    <source>
        <dbReference type="ARBA" id="ARBA00006950"/>
    </source>
</evidence>
<dbReference type="CDD" id="cd01055">
    <property type="entry name" value="Nonheme_Ferritin"/>
    <property type="match status" value="1"/>
</dbReference>
<dbReference type="Pfam" id="PF00210">
    <property type="entry name" value="Ferritin"/>
    <property type="match status" value="1"/>
</dbReference>
<dbReference type="FunFam" id="1.20.1260.10:FF:000001">
    <property type="entry name" value="Non-heme ferritin"/>
    <property type="match status" value="1"/>
</dbReference>
<dbReference type="GO" id="GO:0008198">
    <property type="term" value="F:ferrous iron binding"/>
    <property type="evidence" value="ECO:0007669"/>
    <property type="project" value="TreeGrafter"/>
</dbReference>